<evidence type="ECO:0000313" key="2">
    <source>
        <dbReference type="EMBL" id="GAQ85074.1"/>
    </source>
</evidence>
<dbReference type="Gene3D" id="3.30.420.10">
    <property type="entry name" value="Ribonuclease H-like superfamily/Ribonuclease H"/>
    <property type="match status" value="1"/>
</dbReference>
<keyword evidence="3" id="KW-1185">Reference proteome</keyword>
<dbReference type="Pfam" id="PF04848">
    <property type="entry name" value="Pox_A22"/>
    <property type="match status" value="1"/>
</dbReference>
<keyword evidence="1" id="KW-0378">Hydrolase</keyword>
<dbReference type="InterPro" id="IPR036397">
    <property type="entry name" value="RNaseH_sf"/>
</dbReference>
<dbReference type="OrthoDB" id="5552842at2759"/>
<evidence type="ECO:0000313" key="3">
    <source>
        <dbReference type="Proteomes" id="UP000054558"/>
    </source>
</evidence>
<protein>
    <submittedName>
        <fullName evidence="2">Putative Holliday junction resolvase</fullName>
    </submittedName>
</protein>
<dbReference type="Proteomes" id="UP000054558">
    <property type="component" value="Unassembled WGS sequence"/>
</dbReference>
<dbReference type="GO" id="GO:0006310">
    <property type="term" value="P:DNA recombination"/>
    <property type="evidence" value="ECO:0007669"/>
    <property type="project" value="InterPro"/>
</dbReference>
<dbReference type="EMBL" id="DF237168">
    <property type="protein sequence ID" value="GAQ85074.1"/>
    <property type="molecule type" value="Genomic_DNA"/>
</dbReference>
<name>A0A1Y1I2D8_KLENI</name>
<accession>A0A1Y1I2D8</accession>
<proteinExistence type="predicted"/>
<dbReference type="GO" id="GO:0000287">
    <property type="term" value="F:magnesium ion binding"/>
    <property type="evidence" value="ECO:0007669"/>
    <property type="project" value="InterPro"/>
</dbReference>
<sequence>MLVVSMDVGIRHLAYCSMEVPDEGPPTALDIGIIDLASSAGTGHSRNMIDASTGGRLVRELDIHAAAFVEADVILIEKQPPIAKLMRVIQGMLEVYFICNGKTTIVYDGRRKLPRSKTQGLSGAEKYRQRKKAAVQLCDAFLRSRPDAASDGVLEAFERSPKKDDLADAPARKAARKPSTTIVLRRARAPARAASLSLMSPYDDEYSCVDSIRGYAPMTFEELEKKLLADYACRMKSLCLRKKNFVNSLICKYGEKPGAEDEPASINRSEAEYVQDLDLQMDQLSFDIQKKLAKEKFKHGWKTDEVVVRQKVLGPDVRAILELESKYGPRAGQAAGTNSGRLAVLKGAAAMNEANPLDRAAAVFGVEEPEVNNGNRNKKAAFGDYNYGPGSYESFLDYY</sequence>
<dbReference type="SUPFAM" id="SSF53098">
    <property type="entry name" value="Ribonuclease H-like"/>
    <property type="match status" value="1"/>
</dbReference>
<dbReference type="InterPro" id="IPR012337">
    <property type="entry name" value="RNaseH-like_sf"/>
</dbReference>
<reference evidence="2 3" key="1">
    <citation type="journal article" date="2014" name="Nat. Commun.">
        <title>Klebsormidium flaccidum genome reveals primary factors for plant terrestrial adaptation.</title>
        <authorList>
            <person name="Hori K."/>
            <person name="Maruyama F."/>
            <person name="Fujisawa T."/>
            <person name="Togashi T."/>
            <person name="Yamamoto N."/>
            <person name="Seo M."/>
            <person name="Sato S."/>
            <person name="Yamada T."/>
            <person name="Mori H."/>
            <person name="Tajima N."/>
            <person name="Moriyama T."/>
            <person name="Ikeuchi M."/>
            <person name="Watanabe M."/>
            <person name="Wada H."/>
            <person name="Kobayashi K."/>
            <person name="Saito M."/>
            <person name="Masuda T."/>
            <person name="Sasaki-Sekimoto Y."/>
            <person name="Mashiguchi K."/>
            <person name="Awai K."/>
            <person name="Shimojima M."/>
            <person name="Masuda S."/>
            <person name="Iwai M."/>
            <person name="Nobusawa T."/>
            <person name="Narise T."/>
            <person name="Kondo S."/>
            <person name="Saito H."/>
            <person name="Sato R."/>
            <person name="Murakawa M."/>
            <person name="Ihara Y."/>
            <person name="Oshima-Yamada Y."/>
            <person name="Ohtaka K."/>
            <person name="Satoh M."/>
            <person name="Sonobe K."/>
            <person name="Ishii M."/>
            <person name="Ohtani R."/>
            <person name="Kanamori-Sato M."/>
            <person name="Honoki R."/>
            <person name="Miyazaki D."/>
            <person name="Mochizuki H."/>
            <person name="Umetsu J."/>
            <person name="Higashi K."/>
            <person name="Shibata D."/>
            <person name="Kamiya Y."/>
            <person name="Sato N."/>
            <person name="Nakamura Y."/>
            <person name="Tabata S."/>
            <person name="Ida S."/>
            <person name="Kurokawa K."/>
            <person name="Ohta H."/>
        </authorList>
    </citation>
    <scope>NUCLEOTIDE SEQUENCE [LARGE SCALE GENOMIC DNA]</scope>
    <source>
        <strain evidence="2 3">NIES-2285</strain>
    </source>
</reference>
<dbReference type="InterPro" id="IPR006932">
    <property type="entry name" value="HJ-resolvase_A22"/>
</dbReference>
<organism evidence="2 3">
    <name type="scientific">Klebsormidium nitens</name>
    <name type="common">Green alga</name>
    <name type="synonym">Ulothrix nitens</name>
    <dbReference type="NCBI Taxonomy" id="105231"/>
    <lineage>
        <taxon>Eukaryota</taxon>
        <taxon>Viridiplantae</taxon>
        <taxon>Streptophyta</taxon>
        <taxon>Klebsormidiophyceae</taxon>
        <taxon>Klebsormidiales</taxon>
        <taxon>Klebsormidiaceae</taxon>
        <taxon>Klebsormidium</taxon>
    </lineage>
</organism>
<dbReference type="GO" id="GO:0000400">
    <property type="term" value="F:four-way junction DNA binding"/>
    <property type="evidence" value="ECO:0007669"/>
    <property type="project" value="InterPro"/>
</dbReference>
<evidence type="ECO:0000256" key="1">
    <source>
        <dbReference type="ARBA" id="ARBA00022801"/>
    </source>
</evidence>
<dbReference type="GO" id="GO:0006281">
    <property type="term" value="P:DNA repair"/>
    <property type="evidence" value="ECO:0007669"/>
    <property type="project" value="InterPro"/>
</dbReference>
<dbReference type="GO" id="GO:0016788">
    <property type="term" value="F:hydrolase activity, acting on ester bonds"/>
    <property type="evidence" value="ECO:0007669"/>
    <property type="project" value="InterPro"/>
</dbReference>
<dbReference type="AlphaFoldDB" id="A0A1Y1I2D8"/>
<gene>
    <name evidence="2" type="ORF">KFL_002190270</name>
</gene>